<dbReference type="EMBL" id="OOIL02006852">
    <property type="protein sequence ID" value="VFR03049.1"/>
    <property type="molecule type" value="Genomic_DNA"/>
</dbReference>
<dbReference type="InterPro" id="IPR044788">
    <property type="entry name" value="X8_dom_prot"/>
</dbReference>
<dbReference type="OrthoDB" id="1928574at2759"/>
<protein>
    <recommendedName>
        <fullName evidence="2">X8 domain-containing protein</fullName>
    </recommendedName>
</protein>
<dbReference type="GO" id="GO:0009506">
    <property type="term" value="C:plasmodesma"/>
    <property type="evidence" value="ECO:0007669"/>
    <property type="project" value="UniProtKB-ARBA"/>
</dbReference>
<keyword evidence="4" id="KW-1185">Reference proteome</keyword>
<evidence type="ECO:0000313" key="4">
    <source>
        <dbReference type="Proteomes" id="UP000595140"/>
    </source>
</evidence>
<feature type="domain" description="X8" evidence="2">
    <location>
        <begin position="60"/>
        <end position="139"/>
    </location>
</feature>
<keyword evidence="1" id="KW-0732">Signal</keyword>
<dbReference type="SMART" id="SM00768">
    <property type="entry name" value="X8"/>
    <property type="match status" value="1"/>
</dbReference>
<gene>
    <name evidence="3" type="ORF">CCAM_LOCUS44824</name>
</gene>
<dbReference type="PANTHER" id="PTHR31044">
    <property type="entry name" value="BETA-1,3 GLUCANASE"/>
    <property type="match status" value="1"/>
</dbReference>
<sequence>MQKLPSDDLLKTWRKYYHGRKCTFRTLEGLGNGRTIIGEVKCGADSGREEEVPVPTPKQVPSASYQQLIENMSYACNLVNCSAVQSEAGGCYYPNSLINHAAFAMNLYYQNAGANKWNCDFNGSAVIAVTDPSYGACNFDCRSF</sequence>
<proteinExistence type="predicted"/>
<dbReference type="PANTHER" id="PTHR31044:SF57">
    <property type="entry name" value="CARBOHYDRATE-BINDING X8 DOMAIN SUPERFAMILY PROTEIN"/>
    <property type="match status" value="1"/>
</dbReference>
<dbReference type="Proteomes" id="UP000595140">
    <property type="component" value="Unassembled WGS sequence"/>
</dbReference>
<dbReference type="AlphaFoldDB" id="A0A484NRJ4"/>
<dbReference type="Pfam" id="PF07983">
    <property type="entry name" value="X8"/>
    <property type="match status" value="1"/>
</dbReference>
<evidence type="ECO:0000259" key="2">
    <source>
        <dbReference type="SMART" id="SM00768"/>
    </source>
</evidence>
<accession>A0A484NRJ4</accession>
<dbReference type="Gene3D" id="1.20.58.1040">
    <property type="match status" value="1"/>
</dbReference>
<evidence type="ECO:0000256" key="1">
    <source>
        <dbReference type="ARBA" id="ARBA00022729"/>
    </source>
</evidence>
<reference evidence="3 4" key="1">
    <citation type="submission" date="2018-04" db="EMBL/GenBank/DDBJ databases">
        <authorList>
            <person name="Vogel A."/>
        </authorList>
    </citation>
    <scope>NUCLEOTIDE SEQUENCE [LARGE SCALE GENOMIC DNA]</scope>
</reference>
<organism evidence="3 4">
    <name type="scientific">Cuscuta campestris</name>
    <dbReference type="NCBI Taxonomy" id="132261"/>
    <lineage>
        <taxon>Eukaryota</taxon>
        <taxon>Viridiplantae</taxon>
        <taxon>Streptophyta</taxon>
        <taxon>Embryophyta</taxon>
        <taxon>Tracheophyta</taxon>
        <taxon>Spermatophyta</taxon>
        <taxon>Magnoliopsida</taxon>
        <taxon>eudicotyledons</taxon>
        <taxon>Gunneridae</taxon>
        <taxon>Pentapetalae</taxon>
        <taxon>asterids</taxon>
        <taxon>lamiids</taxon>
        <taxon>Solanales</taxon>
        <taxon>Convolvulaceae</taxon>
        <taxon>Cuscuteae</taxon>
        <taxon>Cuscuta</taxon>
        <taxon>Cuscuta subgen. Grammica</taxon>
        <taxon>Cuscuta sect. Cleistogrammica</taxon>
    </lineage>
</organism>
<dbReference type="InterPro" id="IPR012946">
    <property type="entry name" value="X8"/>
</dbReference>
<evidence type="ECO:0000313" key="3">
    <source>
        <dbReference type="EMBL" id="VFR03049.1"/>
    </source>
</evidence>
<name>A0A484NRJ4_9ASTE</name>